<keyword evidence="4" id="KW-0413">Isomerase</keyword>
<dbReference type="GO" id="GO:0008973">
    <property type="term" value="F:phosphopentomutase activity"/>
    <property type="evidence" value="ECO:0007669"/>
    <property type="project" value="InterPro"/>
</dbReference>
<dbReference type="Proteomes" id="UP000036923">
    <property type="component" value="Unassembled WGS sequence"/>
</dbReference>
<dbReference type="PANTHER" id="PTHR21110">
    <property type="entry name" value="PHOSPHOPENTOMUTASE"/>
    <property type="match status" value="1"/>
</dbReference>
<name>A0A0L6JSN6_9FIRM</name>
<accession>A0A0L6JSN6</accession>
<comment type="similarity">
    <text evidence="1">Belongs to the phosphopentomutase family.</text>
</comment>
<dbReference type="InterPro" id="IPR017850">
    <property type="entry name" value="Alkaline_phosphatase_core_sf"/>
</dbReference>
<dbReference type="SUPFAM" id="SSF53649">
    <property type="entry name" value="Alkaline phosphatase-like"/>
    <property type="match status" value="1"/>
</dbReference>
<keyword evidence="2" id="KW-0479">Metal-binding</keyword>
<reference evidence="7" key="1">
    <citation type="submission" date="2015-07" db="EMBL/GenBank/DDBJ databases">
        <title>Near-Complete Genome Sequence of the Cellulolytic Bacterium Bacteroides (Pseudobacteroides) cellulosolvens ATCC 35603.</title>
        <authorList>
            <person name="Dassa B."/>
            <person name="Utturkar S.M."/>
            <person name="Klingeman D.M."/>
            <person name="Hurt R.A."/>
            <person name="Keller M."/>
            <person name="Xu J."/>
            <person name="Reddy Y.H.K."/>
            <person name="Borovok I."/>
            <person name="Grinberg I.R."/>
            <person name="Lamed R."/>
            <person name="Zhivin O."/>
            <person name="Bayer E.A."/>
            <person name="Brown S.D."/>
        </authorList>
    </citation>
    <scope>NUCLEOTIDE SEQUENCE [LARGE SCALE GENOMIC DNA]</scope>
    <source>
        <strain evidence="7">DSM 2933</strain>
    </source>
</reference>
<proteinExistence type="inferred from homology"/>
<dbReference type="GO" id="GO:0009117">
    <property type="term" value="P:nucleotide metabolic process"/>
    <property type="evidence" value="ECO:0007669"/>
    <property type="project" value="InterPro"/>
</dbReference>
<evidence type="ECO:0000256" key="2">
    <source>
        <dbReference type="ARBA" id="ARBA00022723"/>
    </source>
</evidence>
<evidence type="ECO:0000313" key="7">
    <source>
        <dbReference type="Proteomes" id="UP000036923"/>
    </source>
</evidence>
<dbReference type="STRING" id="398512.Bccel_3989"/>
<keyword evidence="7" id="KW-1185">Reference proteome</keyword>
<comment type="caution">
    <text evidence="6">The sequence shown here is derived from an EMBL/GenBank/DDBJ whole genome shotgun (WGS) entry which is preliminary data.</text>
</comment>
<evidence type="ECO:0000313" key="6">
    <source>
        <dbReference type="EMBL" id="KNY28715.1"/>
    </source>
</evidence>
<evidence type="ECO:0000256" key="4">
    <source>
        <dbReference type="ARBA" id="ARBA00023235"/>
    </source>
</evidence>
<dbReference type="InterPro" id="IPR010045">
    <property type="entry name" value="DeoB"/>
</dbReference>
<dbReference type="RefSeq" id="WP_036936416.1">
    <property type="nucleotide sequence ID" value="NZ_JQKC01000002.1"/>
</dbReference>
<dbReference type="PANTHER" id="PTHR21110:SF0">
    <property type="entry name" value="PHOSPHOPENTOMUTASE"/>
    <property type="match status" value="1"/>
</dbReference>
<dbReference type="Pfam" id="PF01676">
    <property type="entry name" value="Metalloenzyme"/>
    <property type="match status" value="1"/>
</dbReference>
<dbReference type="GO" id="GO:0005829">
    <property type="term" value="C:cytosol"/>
    <property type="evidence" value="ECO:0007669"/>
    <property type="project" value="TreeGrafter"/>
</dbReference>
<dbReference type="Gene3D" id="3.40.720.10">
    <property type="entry name" value="Alkaline Phosphatase, subunit A"/>
    <property type="match status" value="1"/>
</dbReference>
<feature type="domain" description="Metalloenzyme" evidence="5">
    <location>
        <begin position="1"/>
        <end position="286"/>
    </location>
</feature>
<dbReference type="GO" id="GO:0043094">
    <property type="term" value="P:metabolic compound salvage"/>
    <property type="evidence" value="ECO:0007669"/>
    <property type="project" value="InterPro"/>
</dbReference>
<evidence type="ECO:0000256" key="3">
    <source>
        <dbReference type="ARBA" id="ARBA00023211"/>
    </source>
</evidence>
<protein>
    <submittedName>
        <fullName evidence="6">Metalloenzyme domain protein</fullName>
    </submittedName>
</protein>
<dbReference type="PATRIC" id="fig|398512.5.peg.4172"/>
<gene>
    <name evidence="6" type="ORF">Bccel_3989</name>
</gene>
<evidence type="ECO:0000256" key="1">
    <source>
        <dbReference type="ARBA" id="ARBA00010373"/>
    </source>
</evidence>
<dbReference type="OrthoDB" id="9778226at2"/>
<keyword evidence="3" id="KW-0464">Manganese</keyword>
<dbReference type="InterPro" id="IPR006124">
    <property type="entry name" value="Metalloenzyme"/>
</dbReference>
<dbReference type="AlphaFoldDB" id="A0A0L6JSN6"/>
<dbReference type="EMBL" id="LGTC01000001">
    <property type="protein sequence ID" value="KNY28715.1"/>
    <property type="molecule type" value="Genomic_DNA"/>
</dbReference>
<evidence type="ECO:0000259" key="5">
    <source>
        <dbReference type="Pfam" id="PF01676"/>
    </source>
</evidence>
<sequence length="291" mass="32557">MRMIFLFIDGFGIGEDDAAKNPLKSGKASNIQYILENYKVFPTDACLGVAGLPQSATGQTSIFTGVNASMVLGRHLSGQPTISLKKVITKSNLFSELIKKGYKVTNSNVYREEYLVKMHDPKERRYRPSVTSVMTHACGIPFRTTEDYRKGNGIYHDITGEILVSSGYNVEVITPDEAALRLYRISREYDFTLFEHFMTDLIGHKADINEAYKTIEKLDLFLGSLIKLINLDEDVLIIASDHGNIEDVSLKTHTFNKVPTVVIGNIPEKGDAAVWSLTDIMPLVLKIFDKQ</sequence>
<organism evidence="6 7">
    <name type="scientific">Pseudobacteroides cellulosolvens ATCC 35603 = DSM 2933</name>
    <dbReference type="NCBI Taxonomy" id="398512"/>
    <lineage>
        <taxon>Bacteria</taxon>
        <taxon>Bacillati</taxon>
        <taxon>Bacillota</taxon>
        <taxon>Clostridia</taxon>
        <taxon>Eubacteriales</taxon>
        <taxon>Oscillospiraceae</taxon>
        <taxon>Pseudobacteroides</taxon>
    </lineage>
</organism>
<dbReference type="eggNOG" id="COG0696">
    <property type="taxonomic scope" value="Bacteria"/>
</dbReference>
<dbReference type="GO" id="GO:0000287">
    <property type="term" value="F:magnesium ion binding"/>
    <property type="evidence" value="ECO:0007669"/>
    <property type="project" value="InterPro"/>
</dbReference>